<reference evidence="1 2" key="1">
    <citation type="submission" date="2017-09" db="EMBL/GenBank/DDBJ databases">
        <authorList>
            <person name="Ehlers B."/>
            <person name="Leendertz F.H."/>
        </authorList>
    </citation>
    <scope>NUCLEOTIDE SEQUENCE [LARGE SCALE GENOMIC DNA]</scope>
    <source>
        <strain evidence="1 2">DJ-1</strain>
    </source>
</reference>
<evidence type="ECO:0000313" key="2">
    <source>
        <dbReference type="Proteomes" id="UP000218102"/>
    </source>
</evidence>
<accession>A0A2A3M1M5</accession>
<dbReference type="EMBL" id="NTME01000021">
    <property type="protein sequence ID" value="PBJ93949.1"/>
    <property type="molecule type" value="Genomic_DNA"/>
</dbReference>
<comment type="caution">
    <text evidence="1">The sequence shown here is derived from an EMBL/GenBank/DDBJ whole genome shotgun (WGS) entry which is preliminary data.</text>
</comment>
<sequence>MNPGLRLYQAIIDRSELLSLPFQEASKACGFTADTLASCFGDESKAKPRPLHDVLDRKRIDLIAAFLHCSGFRVLQMADVFRWSDYCLIQQSAVFNSKAVSQSHETAAYFEEVTKADVASSPIFILDELIAATWSEDLKEAAEKIDVPYETLNSWRTGRPKPSLRDLAAIRIVAKRIDLGTPVIMMALGVLAKSDFQLDGCSVDIEDELNKALDIDIL</sequence>
<dbReference type="RefSeq" id="WP_023383517.1">
    <property type="nucleotide sequence ID" value="NZ_NTME01000021.1"/>
</dbReference>
<dbReference type="Proteomes" id="UP000218102">
    <property type="component" value="Unassembled WGS sequence"/>
</dbReference>
<protein>
    <submittedName>
        <fullName evidence="1">Uncharacterized protein</fullName>
    </submittedName>
</protein>
<evidence type="ECO:0000313" key="1">
    <source>
        <dbReference type="EMBL" id="PBJ93949.1"/>
    </source>
</evidence>
<dbReference type="AlphaFoldDB" id="A0A2A3M1M5"/>
<gene>
    <name evidence="1" type="ORF">CMV24_19195</name>
</gene>
<organism evidence="1 2">
    <name type="scientific">Pseudomonas plecoglossicida</name>
    <dbReference type="NCBI Taxonomy" id="70775"/>
    <lineage>
        <taxon>Bacteria</taxon>
        <taxon>Pseudomonadati</taxon>
        <taxon>Pseudomonadota</taxon>
        <taxon>Gammaproteobacteria</taxon>
        <taxon>Pseudomonadales</taxon>
        <taxon>Pseudomonadaceae</taxon>
        <taxon>Pseudomonas</taxon>
    </lineage>
</organism>
<name>A0A2A3M1M5_PSEDL</name>
<proteinExistence type="predicted"/>